<reference evidence="3 4" key="2">
    <citation type="submission" date="2012-06" db="EMBL/GenBank/DDBJ databases">
        <authorList>
            <person name="Fiebig A."/>
        </authorList>
    </citation>
    <scope>NUCLEOTIDE SEQUENCE [LARGE SCALE GENOMIC DNA]</scope>
    <source>
        <strain evidence="3 4">DFL-43</strain>
    </source>
</reference>
<dbReference type="AlphaFoldDB" id="A9D693"/>
<keyword evidence="4" id="KW-1185">Reference proteome</keyword>
<protein>
    <submittedName>
        <fullName evidence="3">Putative phosphoesterase</fullName>
    </submittedName>
</protein>
<dbReference type="STRING" id="411684.HPDFL43_09432"/>
<dbReference type="HOGENOM" id="CLU_074761_0_1_5"/>
<dbReference type="RefSeq" id="WP_007197662.1">
    <property type="nucleotide sequence ID" value="NZ_CM002917.1"/>
</dbReference>
<dbReference type="eggNOG" id="COG0639">
    <property type="taxonomic scope" value="Bacteria"/>
</dbReference>
<proteinExistence type="inferred from homology"/>
<name>A9D693_HOEPD</name>
<reference evidence="3 4" key="1">
    <citation type="submission" date="2007-10" db="EMBL/GenBank/DDBJ databases">
        <authorList>
            <person name="Wagner-Dobler I."/>
            <person name="Ferriera S."/>
            <person name="Johnson J."/>
            <person name="Kravitz S."/>
            <person name="Beeson K."/>
            <person name="Sutton G."/>
            <person name="Rogers Y.-H."/>
            <person name="Friedman R."/>
            <person name="Frazier M."/>
            <person name="Venter J.C."/>
        </authorList>
    </citation>
    <scope>NUCLEOTIDE SEQUENCE [LARGE SCALE GENOMIC DNA]</scope>
    <source>
        <strain evidence="3 4">DFL-43</strain>
    </source>
</reference>
<dbReference type="OrthoDB" id="9813918at2"/>
<feature type="domain" description="Calcineurin-like phosphoesterase" evidence="2">
    <location>
        <begin position="1"/>
        <end position="181"/>
    </location>
</feature>
<dbReference type="SUPFAM" id="SSF56300">
    <property type="entry name" value="Metallo-dependent phosphatases"/>
    <property type="match status" value="1"/>
</dbReference>
<comment type="similarity">
    <text evidence="1">Belongs to the metallophosphoesterase superfamily. YfcE family.</text>
</comment>
<evidence type="ECO:0000313" key="4">
    <source>
        <dbReference type="Proteomes" id="UP000004291"/>
    </source>
</evidence>
<dbReference type="GO" id="GO:0005737">
    <property type="term" value="C:cytoplasm"/>
    <property type="evidence" value="ECO:0007669"/>
    <property type="project" value="TreeGrafter"/>
</dbReference>
<evidence type="ECO:0000259" key="2">
    <source>
        <dbReference type="Pfam" id="PF12850"/>
    </source>
</evidence>
<accession>A9D693</accession>
<dbReference type="CDD" id="cd00838">
    <property type="entry name" value="MPP_superfamily"/>
    <property type="match status" value="1"/>
</dbReference>
<dbReference type="Gene3D" id="3.60.21.10">
    <property type="match status" value="1"/>
</dbReference>
<dbReference type="PANTHER" id="PTHR42850">
    <property type="entry name" value="METALLOPHOSPHOESTERASE"/>
    <property type="match status" value="1"/>
</dbReference>
<sequence>MRIAVIADIHGNVRALEAVLKDLKHQAPDTVVNLGDCVSGPLWPEETAALLRDLGWPTVRGNHDRVVAAGAVPLHNRTDSFTEAALSAQSMAWLGALEPAIRLSDEIFLCHGTPRNDNAYLTEDVVEGGARHAHEHRIVERLEGETSPVICCGHSHLPRLVRLHVSGQLILNPGSVGLQAYEDETPTPHQMATCSPHARYALLDNLEGTWSVSQRIIDYDWAAAAKEAERNGRSDWAHALLKGYMQPDP</sequence>
<organism evidence="3 4">
    <name type="scientific">Hoeflea phototrophica (strain DSM 17068 / NCIMB 14078 / DFL-43)</name>
    <dbReference type="NCBI Taxonomy" id="411684"/>
    <lineage>
        <taxon>Bacteria</taxon>
        <taxon>Pseudomonadati</taxon>
        <taxon>Pseudomonadota</taxon>
        <taxon>Alphaproteobacteria</taxon>
        <taxon>Hyphomicrobiales</taxon>
        <taxon>Rhizobiaceae</taxon>
        <taxon>Hoeflea</taxon>
    </lineage>
</organism>
<dbReference type="Pfam" id="PF12850">
    <property type="entry name" value="Metallophos_2"/>
    <property type="match status" value="1"/>
</dbReference>
<dbReference type="InterPro" id="IPR050126">
    <property type="entry name" value="Ap4A_hydrolase"/>
</dbReference>
<dbReference type="EMBL" id="ABIA03000002">
    <property type="protein sequence ID" value="EDQ33447.1"/>
    <property type="molecule type" value="Genomic_DNA"/>
</dbReference>
<gene>
    <name evidence="3" type="ORF">HPDFL43_09432</name>
</gene>
<dbReference type="Proteomes" id="UP000004291">
    <property type="component" value="Chromosome"/>
</dbReference>
<dbReference type="InterPro" id="IPR029052">
    <property type="entry name" value="Metallo-depent_PP-like"/>
</dbReference>
<dbReference type="PANTHER" id="PTHR42850:SF2">
    <property type="entry name" value="BLL5683 PROTEIN"/>
    <property type="match status" value="1"/>
</dbReference>
<dbReference type="InterPro" id="IPR011152">
    <property type="entry name" value="Pesterase_MJ0912"/>
</dbReference>
<dbReference type="InterPro" id="IPR024654">
    <property type="entry name" value="Calcineurin-like_PHP_lpxH"/>
</dbReference>
<dbReference type="PIRSF" id="PIRSF000883">
    <property type="entry name" value="Pesterase_MJ0912"/>
    <property type="match status" value="1"/>
</dbReference>
<dbReference type="GO" id="GO:0016791">
    <property type="term" value="F:phosphatase activity"/>
    <property type="evidence" value="ECO:0007669"/>
    <property type="project" value="TreeGrafter"/>
</dbReference>
<evidence type="ECO:0000256" key="1">
    <source>
        <dbReference type="ARBA" id="ARBA00008950"/>
    </source>
</evidence>
<comment type="caution">
    <text evidence="3">The sequence shown here is derived from an EMBL/GenBank/DDBJ whole genome shotgun (WGS) entry which is preliminary data.</text>
</comment>
<evidence type="ECO:0000313" key="3">
    <source>
        <dbReference type="EMBL" id="EDQ33447.1"/>
    </source>
</evidence>